<evidence type="ECO:0000313" key="3">
    <source>
        <dbReference type="Proteomes" id="UP001162131"/>
    </source>
</evidence>
<dbReference type="Proteomes" id="UP001162131">
    <property type="component" value="Unassembled WGS sequence"/>
</dbReference>
<keyword evidence="3" id="KW-1185">Reference proteome</keyword>
<accession>A0AAU9J2J3</accession>
<dbReference type="AlphaFoldDB" id="A0AAU9J2J3"/>
<feature type="chain" id="PRO_5043717614" evidence="1">
    <location>
        <begin position="18"/>
        <end position="174"/>
    </location>
</feature>
<keyword evidence="1" id="KW-0732">Signal</keyword>
<name>A0AAU9J2J3_9CILI</name>
<feature type="signal peptide" evidence="1">
    <location>
        <begin position="1"/>
        <end position="17"/>
    </location>
</feature>
<protein>
    <submittedName>
        <fullName evidence="2">Uncharacterized protein</fullName>
    </submittedName>
</protein>
<comment type="caution">
    <text evidence="2">The sequence shown here is derived from an EMBL/GenBank/DDBJ whole genome shotgun (WGS) entry which is preliminary data.</text>
</comment>
<reference evidence="2" key="1">
    <citation type="submission" date="2021-09" db="EMBL/GenBank/DDBJ databases">
        <authorList>
            <consortium name="AG Swart"/>
            <person name="Singh M."/>
            <person name="Singh A."/>
            <person name="Seah K."/>
            <person name="Emmerich C."/>
        </authorList>
    </citation>
    <scope>NUCLEOTIDE SEQUENCE</scope>
    <source>
        <strain evidence="2">ATCC30299</strain>
    </source>
</reference>
<evidence type="ECO:0000313" key="2">
    <source>
        <dbReference type="EMBL" id="CAG9320059.1"/>
    </source>
</evidence>
<proteinExistence type="predicted"/>
<evidence type="ECO:0000256" key="1">
    <source>
        <dbReference type="SAM" id="SignalP"/>
    </source>
</evidence>
<sequence length="174" mass="18572">MYLRSLVLFGLLATCMSSQVSYTEFFQLGMVKTGGQNAYQFMSGFFFGMQANEGKPDQCYKDSALILADGAAVYNDIIQIAAGNATANQTIYTDADKLSADFVSHMPDCNVAGLVAAVKSLTTTSGLTSAIYRCIDNAGSLTTDIGYIKTCSTNYYTCGKGVAEIAKVFLGWGI</sequence>
<organism evidence="2 3">
    <name type="scientific">Blepharisma stoltei</name>
    <dbReference type="NCBI Taxonomy" id="1481888"/>
    <lineage>
        <taxon>Eukaryota</taxon>
        <taxon>Sar</taxon>
        <taxon>Alveolata</taxon>
        <taxon>Ciliophora</taxon>
        <taxon>Postciliodesmatophora</taxon>
        <taxon>Heterotrichea</taxon>
        <taxon>Heterotrichida</taxon>
        <taxon>Blepharismidae</taxon>
        <taxon>Blepharisma</taxon>
    </lineage>
</organism>
<gene>
    <name evidence="2" type="ORF">BSTOLATCC_MIC25298</name>
</gene>
<dbReference type="EMBL" id="CAJZBQ010000024">
    <property type="protein sequence ID" value="CAG9320059.1"/>
    <property type="molecule type" value="Genomic_DNA"/>
</dbReference>